<name>A0AAJ6BMU1_9CAUL</name>
<dbReference type="Pfam" id="PF14684">
    <property type="entry name" value="Tricorn_C1"/>
    <property type="match status" value="1"/>
</dbReference>
<feature type="domain" description="Tail specific protease" evidence="2">
    <location>
        <begin position="196"/>
        <end position="389"/>
    </location>
</feature>
<evidence type="ECO:0000259" key="2">
    <source>
        <dbReference type="SMART" id="SM00245"/>
    </source>
</evidence>
<dbReference type="PANTHER" id="PTHR32060:SF30">
    <property type="entry name" value="CARBOXY-TERMINAL PROCESSING PROTEASE CTPA"/>
    <property type="match status" value="1"/>
</dbReference>
<dbReference type="Gene3D" id="3.90.226.10">
    <property type="entry name" value="2-enoyl-CoA Hydratase, Chain A, domain 1"/>
    <property type="match status" value="1"/>
</dbReference>
<dbReference type="GO" id="GO:0004175">
    <property type="term" value="F:endopeptidase activity"/>
    <property type="evidence" value="ECO:0007669"/>
    <property type="project" value="TreeGrafter"/>
</dbReference>
<accession>A0AAJ6BMU1</accession>
<dbReference type="Pfam" id="PF03572">
    <property type="entry name" value="Peptidase_S41"/>
    <property type="match status" value="1"/>
</dbReference>
<evidence type="ECO:0000313" key="3">
    <source>
        <dbReference type="EMBL" id="WEK41046.1"/>
    </source>
</evidence>
<dbReference type="Gene3D" id="2.30.42.10">
    <property type="match status" value="1"/>
</dbReference>
<keyword evidence="1" id="KW-0732">Signal</keyword>
<dbReference type="GO" id="GO:0006508">
    <property type="term" value="P:proteolysis"/>
    <property type="evidence" value="ECO:0007669"/>
    <property type="project" value="InterPro"/>
</dbReference>
<dbReference type="InterPro" id="IPR029045">
    <property type="entry name" value="ClpP/crotonase-like_dom_sf"/>
</dbReference>
<dbReference type="EMBL" id="CP119326">
    <property type="protein sequence ID" value="WEK41046.1"/>
    <property type="molecule type" value="Genomic_DNA"/>
</dbReference>
<dbReference type="CDD" id="cd07563">
    <property type="entry name" value="Peptidase_S41_IRBP"/>
    <property type="match status" value="1"/>
</dbReference>
<evidence type="ECO:0000313" key="4">
    <source>
        <dbReference type="Proteomes" id="UP001213664"/>
    </source>
</evidence>
<protein>
    <submittedName>
        <fullName evidence="3">S41 family peptidase</fullName>
    </submittedName>
</protein>
<dbReference type="InterPro" id="IPR036034">
    <property type="entry name" value="PDZ_sf"/>
</dbReference>
<organism evidence="3 4">
    <name type="scientific">Candidatus Brevundimonas colombiensis</name>
    <dbReference type="NCBI Taxonomy" id="3121376"/>
    <lineage>
        <taxon>Bacteria</taxon>
        <taxon>Pseudomonadati</taxon>
        <taxon>Pseudomonadota</taxon>
        <taxon>Alphaproteobacteria</taxon>
        <taxon>Caulobacterales</taxon>
        <taxon>Caulobacteraceae</taxon>
        <taxon>Brevundimonas</taxon>
    </lineage>
</organism>
<feature type="chain" id="PRO_5042529790" evidence="1">
    <location>
        <begin position="26"/>
        <end position="407"/>
    </location>
</feature>
<dbReference type="SUPFAM" id="SSF50156">
    <property type="entry name" value="PDZ domain-like"/>
    <property type="match status" value="1"/>
</dbReference>
<dbReference type="InterPro" id="IPR028204">
    <property type="entry name" value="Tricorn_C1"/>
</dbReference>
<dbReference type="GO" id="GO:0007165">
    <property type="term" value="P:signal transduction"/>
    <property type="evidence" value="ECO:0007669"/>
    <property type="project" value="TreeGrafter"/>
</dbReference>
<dbReference type="AlphaFoldDB" id="A0AAJ6BMU1"/>
<reference evidence="3" key="1">
    <citation type="submission" date="2023-03" db="EMBL/GenBank/DDBJ databases">
        <title>Andean soil-derived lignocellulolytic bacterial consortium as a source of novel taxa and putative plastic-active enzymes.</title>
        <authorList>
            <person name="Diaz-Garcia L."/>
            <person name="Chuvochina M."/>
            <person name="Feuerriegel G."/>
            <person name="Bunk B."/>
            <person name="Sproer C."/>
            <person name="Streit W.R."/>
            <person name="Rodriguez L.M."/>
            <person name="Overmann J."/>
            <person name="Jimenez D.J."/>
        </authorList>
    </citation>
    <scope>NUCLEOTIDE SEQUENCE</scope>
    <source>
        <strain evidence="3">MAG 833</strain>
    </source>
</reference>
<feature type="signal peptide" evidence="1">
    <location>
        <begin position="1"/>
        <end position="25"/>
    </location>
</feature>
<dbReference type="GO" id="GO:0030288">
    <property type="term" value="C:outer membrane-bounded periplasmic space"/>
    <property type="evidence" value="ECO:0007669"/>
    <property type="project" value="TreeGrafter"/>
</dbReference>
<dbReference type="Proteomes" id="UP001213664">
    <property type="component" value="Chromosome"/>
</dbReference>
<dbReference type="SUPFAM" id="SSF52096">
    <property type="entry name" value="ClpP/crotonase"/>
    <property type="match status" value="1"/>
</dbReference>
<dbReference type="GO" id="GO:0008236">
    <property type="term" value="F:serine-type peptidase activity"/>
    <property type="evidence" value="ECO:0007669"/>
    <property type="project" value="InterPro"/>
</dbReference>
<dbReference type="InterPro" id="IPR005151">
    <property type="entry name" value="Tail-specific_protease"/>
</dbReference>
<proteinExistence type="predicted"/>
<gene>
    <name evidence="3" type="ORF">P0Y50_05425</name>
</gene>
<evidence type="ECO:0000256" key="1">
    <source>
        <dbReference type="SAM" id="SignalP"/>
    </source>
</evidence>
<sequence>MDRRLLLRAGLAAAVGSTLSGAAWAAEPDHDVTFLNDFDELWETLRDRYCFFSEKRTDWNRVRDLYRPLARSADTDDAFAEVLRRTLAELYDAHTSLANPPDGSQRLPISDLIVESRNGQAVIVALAPDSMAAETGLALGDVILSSDGRPVAPLVKDLLPRCLTRPDPAAEAYALNSAVAGRRGQPRRYQVATGGSEPRDVLLPVRQSPPKPNVEWRRLDDGAGYVAIRSFADDAVTASFDQALAALQDAPGLIIDVRDNGGGDTAVARPIMGRFITQTKPYARMRRRQGRGLGEFWTETVEPRGPFTYTRPVVVLTNHWSGSMAEGFPMGMRGLGRATVVGTPMMGLGAAVFPITLDRTGLKAQYSAEPVYDVNDRPRWLMQPDIAVLDGQDILTAGRRILAAATA</sequence>
<dbReference type="PANTHER" id="PTHR32060">
    <property type="entry name" value="TAIL-SPECIFIC PROTEASE"/>
    <property type="match status" value="1"/>
</dbReference>
<dbReference type="Gene3D" id="3.30.750.44">
    <property type="match status" value="1"/>
</dbReference>
<dbReference type="SMART" id="SM00245">
    <property type="entry name" value="TSPc"/>
    <property type="match status" value="1"/>
</dbReference>